<reference evidence="1 2" key="1">
    <citation type="submission" date="2023-07" db="EMBL/GenBank/DDBJ databases">
        <authorList>
            <person name="Girao M."/>
            <person name="Carvalho M.F."/>
        </authorList>
    </citation>
    <scope>NUCLEOTIDE SEQUENCE [LARGE SCALE GENOMIC DNA]</scope>
    <source>
        <strain evidence="1 2">66/93</strain>
    </source>
</reference>
<organism evidence="1 2">
    <name type="scientific">Nocardiopsis tropica</name>
    <dbReference type="NCBI Taxonomy" id="109330"/>
    <lineage>
        <taxon>Bacteria</taxon>
        <taxon>Bacillati</taxon>
        <taxon>Actinomycetota</taxon>
        <taxon>Actinomycetes</taxon>
        <taxon>Streptosporangiales</taxon>
        <taxon>Nocardiopsidaceae</taxon>
        <taxon>Nocardiopsis</taxon>
    </lineage>
</organism>
<proteinExistence type="predicted"/>
<dbReference type="Proteomes" id="UP001348641">
    <property type="component" value="Unassembled WGS sequence"/>
</dbReference>
<protein>
    <recommendedName>
        <fullName evidence="3">DUF2993 domain-containing protein</fullName>
    </recommendedName>
</protein>
<sequence length="220" mass="24059">MTTTDTLKDRLRAADPALAAELLHSKTSHLVDVMIPRRELSDGSLGFKARVRTTITLKFGGDASADTPEEVITLVAEESEIRLHDPVLTLDGALRLDLETITYDAVGTSEVLWPGERVRLRVGRGLDPMMRPTFGRLEIDPLVNFGTDPVRSVQEVYVEADTPLGALHNRLPAVMHCDLTSIPPIGQPYVQQGQVALYDADGQVVCMKTTTESEITALVD</sequence>
<evidence type="ECO:0000313" key="1">
    <source>
        <dbReference type="EMBL" id="MEE2055177.1"/>
    </source>
</evidence>
<evidence type="ECO:0008006" key="3">
    <source>
        <dbReference type="Google" id="ProtNLM"/>
    </source>
</evidence>
<gene>
    <name evidence="1" type="ORF">Q8A49_32235</name>
</gene>
<dbReference type="RefSeq" id="WP_330161961.1">
    <property type="nucleotide sequence ID" value="NZ_BAAAJA010000003.1"/>
</dbReference>
<name>A0ABU7L1H9_9ACTN</name>
<accession>A0ABU7L1H9</accession>
<dbReference type="EMBL" id="JAUUCC010000155">
    <property type="protein sequence ID" value="MEE2055177.1"/>
    <property type="molecule type" value="Genomic_DNA"/>
</dbReference>
<evidence type="ECO:0000313" key="2">
    <source>
        <dbReference type="Proteomes" id="UP001348641"/>
    </source>
</evidence>
<comment type="caution">
    <text evidence="1">The sequence shown here is derived from an EMBL/GenBank/DDBJ whole genome shotgun (WGS) entry which is preliminary data.</text>
</comment>